<dbReference type="AlphaFoldDB" id="A0A1J1I7U5"/>
<name>A0A1J1I7U5_9DIPT</name>
<accession>A0A1J1I7U5</accession>
<proteinExistence type="predicted"/>
<sequence>MLKGKKYNALQVTATASMSNSDFQSWVKNKIFNAASVYSFRNDLVVVEITKARSEKLFELFRNLIEASAMHNNMTTFMCLYPWVKKKKTANVHFPPFMMSIECQAKFLSAMLHNPSQF</sequence>
<dbReference type="Proteomes" id="UP000183832">
    <property type="component" value="Unassembled WGS sequence"/>
</dbReference>
<evidence type="ECO:0000313" key="2">
    <source>
        <dbReference type="Proteomes" id="UP000183832"/>
    </source>
</evidence>
<keyword evidence="2" id="KW-1185">Reference proteome</keyword>
<dbReference type="EMBL" id="CVRI01000043">
    <property type="protein sequence ID" value="CRK96259.1"/>
    <property type="molecule type" value="Genomic_DNA"/>
</dbReference>
<protein>
    <submittedName>
        <fullName evidence="1">CLUMA_CG009684, isoform A</fullName>
    </submittedName>
</protein>
<reference evidence="1 2" key="1">
    <citation type="submission" date="2015-04" db="EMBL/GenBank/DDBJ databases">
        <authorList>
            <person name="Syromyatnikov M.Y."/>
            <person name="Popov V.N."/>
        </authorList>
    </citation>
    <scope>NUCLEOTIDE SEQUENCE [LARGE SCALE GENOMIC DNA]</scope>
</reference>
<evidence type="ECO:0000313" key="1">
    <source>
        <dbReference type="EMBL" id="CRK96259.1"/>
    </source>
</evidence>
<gene>
    <name evidence="1" type="ORF">CLUMA_CG009684</name>
</gene>
<organism evidence="1 2">
    <name type="scientific">Clunio marinus</name>
    <dbReference type="NCBI Taxonomy" id="568069"/>
    <lineage>
        <taxon>Eukaryota</taxon>
        <taxon>Metazoa</taxon>
        <taxon>Ecdysozoa</taxon>
        <taxon>Arthropoda</taxon>
        <taxon>Hexapoda</taxon>
        <taxon>Insecta</taxon>
        <taxon>Pterygota</taxon>
        <taxon>Neoptera</taxon>
        <taxon>Endopterygota</taxon>
        <taxon>Diptera</taxon>
        <taxon>Nematocera</taxon>
        <taxon>Chironomoidea</taxon>
        <taxon>Chironomidae</taxon>
        <taxon>Clunio</taxon>
    </lineage>
</organism>